<sequence length="264" mass="28293">MPLGEELRGHLPYLRRYARALTGSQQHGDNFVHTTLEVIVAAPDEFSAGNGTRIDLYRNFHRIWESAYIDDGEGSDDGEDPFVRAANKKLAQITPLGRQILLLTALEGFSVGEASIITGTDGETVETLLAEAVADLDRESCTSVLIIEDEPLIAMELEQIVRDLGHSVAGVATTHADAVAAFESTDAGLVLADIQLADGSSGIDAVQDILAIAPVPAIFITAFPERLLTGGRVEPTFLISKPFRENTVRAAISQSLLFTPQLAA</sequence>
<dbReference type="Gene3D" id="1.10.1740.10">
    <property type="match status" value="1"/>
</dbReference>
<dbReference type="NCBIfam" id="NF006623">
    <property type="entry name" value="PRK09191.1"/>
    <property type="match status" value="1"/>
</dbReference>
<dbReference type="OrthoDB" id="9786101at2"/>
<reference evidence="3 4" key="1">
    <citation type="journal article" date="2010" name="Int. J. Syst. Evol. Microbiol.">
        <title>Sphingopyxis bauzanensis sp. nov., a psychrophilic bacterium isolated from soil.</title>
        <authorList>
            <person name="Zhang D.C."/>
            <person name="Liu H.C."/>
            <person name="Xin Y.H."/>
            <person name="Zhou Y.G."/>
            <person name="Schinner F."/>
            <person name="Margesin R."/>
        </authorList>
    </citation>
    <scope>NUCLEOTIDE SEQUENCE [LARGE SCALE GENOMIC DNA]</scope>
    <source>
        <strain evidence="3 4">DSM 22271</strain>
    </source>
</reference>
<dbReference type="InterPro" id="IPR011006">
    <property type="entry name" value="CheY-like_superfamily"/>
</dbReference>
<dbReference type="CDD" id="cd17540">
    <property type="entry name" value="REC_PhyR"/>
    <property type="match status" value="1"/>
</dbReference>
<dbReference type="SMART" id="SM00448">
    <property type="entry name" value="REC"/>
    <property type="match status" value="1"/>
</dbReference>
<dbReference type="InterPro" id="IPR014605">
    <property type="entry name" value="Sig_resp-reg_PhyR"/>
</dbReference>
<dbReference type="SUPFAM" id="SSF52172">
    <property type="entry name" value="CheY-like"/>
    <property type="match status" value="1"/>
</dbReference>
<dbReference type="Pfam" id="PF00072">
    <property type="entry name" value="Response_reg"/>
    <property type="match status" value="1"/>
</dbReference>
<evidence type="ECO:0000313" key="4">
    <source>
        <dbReference type="Proteomes" id="UP000197361"/>
    </source>
</evidence>
<dbReference type="PROSITE" id="PS50110">
    <property type="entry name" value="RESPONSE_REGULATORY"/>
    <property type="match status" value="1"/>
</dbReference>
<feature type="modified residue" description="4-aspartylphosphate" evidence="1">
    <location>
        <position position="193"/>
    </location>
</feature>
<dbReference type="Proteomes" id="UP000197361">
    <property type="component" value="Unassembled WGS sequence"/>
</dbReference>
<dbReference type="Pfam" id="PF22233">
    <property type="entry name" value="PhyR_sigma-like"/>
    <property type="match status" value="1"/>
</dbReference>
<dbReference type="AlphaFoldDB" id="A0A246K2F2"/>
<keyword evidence="4" id="KW-1185">Reference proteome</keyword>
<gene>
    <name evidence="3" type="ORF">CDQ92_06270</name>
</gene>
<dbReference type="EMBL" id="NISK01000001">
    <property type="protein sequence ID" value="OWQ99689.1"/>
    <property type="molecule type" value="Genomic_DNA"/>
</dbReference>
<dbReference type="Gene3D" id="1.10.10.10">
    <property type="entry name" value="Winged helix-like DNA-binding domain superfamily/Winged helix DNA-binding domain"/>
    <property type="match status" value="1"/>
</dbReference>
<dbReference type="Gene3D" id="3.40.50.2300">
    <property type="match status" value="1"/>
</dbReference>
<dbReference type="InterPro" id="IPR053867">
    <property type="entry name" value="PhyR_sigma4"/>
</dbReference>
<protein>
    <submittedName>
        <fullName evidence="3">Response regulator</fullName>
    </submittedName>
</protein>
<proteinExistence type="predicted"/>
<dbReference type="RefSeq" id="WP_088440432.1">
    <property type="nucleotide sequence ID" value="NZ_BMMC01000005.1"/>
</dbReference>
<organism evidence="3 4">
    <name type="scientific">Sphingopyxis bauzanensis</name>
    <dbReference type="NCBI Taxonomy" id="651663"/>
    <lineage>
        <taxon>Bacteria</taxon>
        <taxon>Pseudomonadati</taxon>
        <taxon>Pseudomonadota</taxon>
        <taxon>Alphaproteobacteria</taxon>
        <taxon>Sphingomonadales</taxon>
        <taxon>Sphingomonadaceae</taxon>
        <taxon>Sphingopyxis</taxon>
    </lineage>
</organism>
<keyword evidence="1" id="KW-0597">Phosphoprotein</keyword>
<feature type="domain" description="Response regulatory" evidence="2">
    <location>
        <begin position="143"/>
        <end position="256"/>
    </location>
</feature>
<dbReference type="GO" id="GO:0000160">
    <property type="term" value="P:phosphorelay signal transduction system"/>
    <property type="evidence" value="ECO:0007669"/>
    <property type="project" value="InterPro"/>
</dbReference>
<evidence type="ECO:0000256" key="1">
    <source>
        <dbReference type="PROSITE-ProRule" id="PRU00169"/>
    </source>
</evidence>
<evidence type="ECO:0000313" key="3">
    <source>
        <dbReference type="EMBL" id="OWQ99689.1"/>
    </source>
</evidence>
<name>A0A246K2F2_9SPHN</name>
<comment type="caution">
    <text evidence="3">The sequence shown here is derived from an EMBL/GenBank/DDBJ whole genome shotgun (WGS) entry which is preliminary data.</text>
</comment>
<dbReference type="PIRSF" id="PIRSF036400">
    <property type="entry name" value="RR_Ctr_UCP036400"/>
    <property type="match status" value="1"/>
</dbReference>
<dbReference type="InterPro" id="IPR053866">
    <property type="entry name" value="PhyR_sigma2"/>
</dbReference>
<dbReference type="Pfam" id="PF22029">
    <property type="entry name" value="PhyR_sigma2"/>
    <property type="match status" value="1"/>
</dbReference>
<dbReference type="InterPro" id="IPR036388">
    <property type="entry name" value="WH-like_DNA-bd_sf"/>
</dbReference>
<dbReference type="InterPro" id="IPR001789">
    <property type="entry name" value="Sig_transdc_resp-reg_receiver"/>
</dbReference>
<evidence type="ECO:0000259" key="2">
    <source>
        <dbReference type="PROSITE" id="PS50110"/>
    </source>
</evidence>
<accession>A0A246K2F2</accession>